<dbReference type="InterPro" id="IPR008906">
    <property type="entry name" value="HATC_C_dom"/>
</dbReference>
<protein>
    <recommendedName>
        <fullName evidence="6">DUF659 domain-containing protein</fullName>
    </recommendedName>
</protein>
<keyword evidence="5" id="KW-1185">Reference proteome</keyword>
<evidence type="ECO:0000259" key="2">
    <source>
        <dbReference type="Pfam" id="PF04937"/>
    </source>
</evidence>
<accession>A0AAP0R625</accession>
<feature type="compositionally biased region" description="Polar residues" evidence="1">
    <location>
        <begin position="132"/>
        <end position="144"/>
    </location>
</feature>
<evidence type="ECO:0008006" key="6">
    <source>
        <dbReference type="Google" id="ProtNLM"/>
    </source>
</evidence>
<sequence length="672" mass="76125">MPASEVSVNVHDHGSPLDEKKKRIQCNYCNKVVSGFYRLRCHLGGIRGDVTPCEEVPENIKQLIKNELLEKRRGNLTKEVGEPHVSDLSRKRSWCSDLNRVNHQKFKATQTARSVSRNHVKKEPVLGDASTEGASTSNGRTSPQRVVDSEEGMDLSLKQARKCIGRFFYEVGIDVSAARSPAFHKMVNAILGYPQIVKEIPTVTELRGSILQDEVKELQQCVKDIRNSWVNTGCSILLDGWSDEKGRNLVNILVDCPRGTIYLHSYDISTYVGDVNALQLLISGVIEEVGVENVVQIVSYSTSGCMEAVGKLLMEKHRTVFWTVSASHCLELILEKIGLMGPVKGVLDKVKTIIKFIHSNATVLRLMRNYTNSHDLAKPSKFRLAIPFLTLENMVLEKENLENMFVSFEWKTLICASSRNGKMVADLVGDPSFWTEAGMVLNATIPLVRVLCLINEADKPQMGYIYDTMDQAKEMIKKEFKHKKAQYMPFWEVIDGIWNNYLYSPLHAAGYFLNPSYYYSSDFYIDSEVASGLLCCIIRMVQDCRIQDIVSLQIDEYREAKGVFKQGSDIDVRTKTPPALWWSNYGGQCPELQRLAIRILSQTCDGALRYRLKRSLAEKLLTNGRNQGEQQQLNDQAFVHYNLQLQHYESGRDGEIGDEELHSTDDWIEDKA</sequence>
<comment type="caution">
    <text evidence="4">The sequence shown here is derived from an EMBL/GenBank/DDBJ whole genome shotgun (WGS) entry which is preliminary data.</text>
</comment>
<dbReference type="Pfam" id="PF05699">
    <property type="entry name" value="Dimer_Tnp_hAT"/>
    <property type="match status" value="1"/>
</dbReference>
<dbReference type="InterPro" id="IPR012337">
    <property type="entry name" value="RNaseH-like_sf"/>
</dbReference>
<feature type="domain" description="HAT C-terminal dimerisation" evidence="3">
    <location>
        <begin position="568"/>
        <end position="643"/>
    </location>
</feature>
<proteinExistence type="predicted"/>
<dbReference type="AlphaFoldDB" id="A0AAP0R625"/>
<dbReference type="GO" id="GO:0046983">
    <property type="term" value="F:protein dimerization activity"/>
    <property type="evidence" value="ECO:0007669"/>
    <property type="project" value="InterPro"/>
</dbReference>
<name>A0AAP0R625_LIQFO</name>
<dbReference type="Pfam" id="PF04937">
    <property type="entry name" value="DUF659"/>
    <property type="match status" value="1"/>
</dbReference>
<gene>
    <name evidence="4" type="ORF">L1049_021395</name>
</gene>
<dbReference type="PANTHER" id="PTHR32166">
    <property type="entry name" value="OSJNBA0013A04.12 PROTEIN"/>
    <property type="match status" value="1"/>
</dbReference>
<feature type="compositionally biased region" description="Polar residues" evidence="1">
    <location>
        <begin position="107"/>
        <end position="117"/>
    </location>
</feature>
<dbReference type="EMBL" id="JBBPBK010000033">
    <property type="protein sequence ID" value="KAK9267001.1"/>
    <property type="molecule type" value="Genomic_DNA"/>
</dbReference>
<evidence type="ECO:0000256" key="1">
    <source>
        <dbReference type="SAM" id="MobiDB-lite"/>
    </source>
</evidence>
<dbReference type="SUPFAM" id="SSF53098">
    <property type="entry name" value="Ribonuclease H-like"/>
    <property type="match status" value="1"/>
</dbReference>
<evidence type="ECO:0000259" key="3">
    <source>
        <dbReference type="Pfam" id="PF05699"/>
    </source>
</evidence>
<organism evidence="4 5">
    <name type="scientific">Liquidambar formosana</name>
    <name type="common">Formosan gum</name>
    <dbReference type="NCBI Taxonomy" id="63359"/>
    <lineage>
        <taxon>Eukaryota</taxon>
        <taxon>Viridiplantae</taxon>
        <taxon>Streptophyta</taxon>
        <taxon>Embryophyta</taxon>
        <taxon>Tracheophyta</taxon>
        <taxon>Spermatophyta</taxon>
        <taxon>Magnoliopsida</taxon>
        <taxon>eudicotyledons</taxon>
        <taxon>Gunneridae</taxon>
        <taxon>Pentapetalae</taxon>
        <taxon>Saxifragales</taxon>
        <taxon>Altingiaceae</taxon>
        <taxon>Liquidambar</taxon>
    </lineage>
</organism>
<reference evidence="4 5" key="1">
    <citation type="journal article" date="2024" name="Plant J.">
        <title>Genome sequences and population genomics reveal climatic adaptation and genomic divergence between two closely related sweetgum species.</title>
        <authorList>
            <person name="Xu W.Q."/>
            <person name="Ren C.Q."/>
            <person name="Zhang X.Y."/>
            <person name="Comes H.P."/>
            <person name="Liu X.H."/>
            <person name="Li Y.G."/>
            <person name="Kettle C.J."/>
            <person name="Jalonen R."/>
            <person name="Gaisberger H."/>
            <person name="Ma Y.Z."/>
            <person name="Qiu Y.X."/>
        </authorList>
    </citation>
    <scope>NUCLEOTIDE SEQUENCE [LARGE SCALE GENOMIC DNA]</scope>
    <source>
        <strain evidence="4">Hangzhou</strain>
    </source>
</reference>
<feature type="region of interest" description="Disordered" evidence="1">
    <location>
        <begin position="652"/>
        <end position="672"/>
    </location>
</feature>
<dbReference type="Proteomes" id="UP001415857">
    <property type="component" value="Unassembled WGS sequence"/>
</dbReference>
<feature type="domain" description="DUF659" evidence="2">
    <location>
        <begin position="201"/>
        <end position="353"/>
    </location>
</feature>
<dbReference type="PANTHER" id="PTHR32166:SF63">
    <property type="entry name" value="HAT TRANSPOSON SUPERFAMILY PROTEIN"/>
    <property type="match status" value="1"/>
</dbReference>
<evidence type="ECO:0000313" key="5">
    <source>
        <dbReference type="Proteomes" id="UP001415857"/>
    </source>
</evidence>
<feature type="region of interest" description="Disordered" evidence="1">
    <location>
        <begin position="107"/>
        <end position="151"/>
    </location>
</feature>
<evidence type="ECO:0000313" key="4">
    <source>
        <dbReference type="EMBL" id="KAK9267001.1"/>
    </source>
</evidence>
<dbReference type="InterPro" id="IPR007021">
    <property type="entry name" value="DUF659"/>
</dbReference>